<proteinExistence type="predicted"/>
<dbReference type="eggNOG" id="COG3459">
    <property type="taxonomic scope" value="Bacteria"/>
</dbReference>
<feature type="domain" description="Glycosyl hydrolase 94 catalytic" evidence="4">
    <location>
        <begin position="633"/>
        <end position="806"/>
    </location>
</feature>
<dbReference type="InterPro" id="IPR010383">
    <property type="entry name" value="Glyco_hydrolase_94_b-supersand"/>
</dbReference>
<dbReference type="InterPro" id="IPR033432">
    <property type="entry name" value="GH94_catalytic"/>
</dbReference>
<dbReference type="AlphaFoldDB" id="A0A174A8D2"/>
<evidence type="ECO:0000259" key="4">
    <source>
        <dbReference type="Pfam" id="PF17167"/>
    </source>
</evidence>
<dbReference type="InterPro" id="IPR008928">
    <property type="entry name" value="6-hairpin_glycosidase_sf"/>
</dbReference>
<dbReference type="InterPro" id="IPR011013">
    <property type="entry name" value="Gal_mutarotase_sf_dom"/>
</dbReference>
<dbReference type="GO" id="GO:0030246">
    <property type="term" value="F:carbohydrate binding"/>
    <property type="evidence" value="ECO:0007669"/>
    <property type="project" value="InterPro"/>
</dbReference>
<dbReference type="PANTHER" id="PTHR37469:SF2">
    <property type="entry name" value="CELLOBIONIC ACID PHOSPHORYLASE"/>
    <property type="match status" value="1"/>
</dbReference>
<sequence length="900" mass="101753">MLKHIKFIDNHGSFCVNRPENTSYLYFPLASEAGLKSSVTPVLGGDSKIDQDTFLLEPVSSENLHNNRSSRNFWIVKEGHIPYSVTGSSAQQEADRFTDRQEDSELTAGFMWQTLKRASRELGLISTVTSFIPKSDNVEIMYVTVENQTDTVQKFTAYGAIPVYGRSADNIRDHRNVTSMLHRIETTEHGINVCPTMSFDERGHQPNHKIYYVNGCSGKGENPISYYPTVEDFIGEGGTYTHPRTVYEGYKGVPAHSLAAGKEAMGAFCFSSFTLAPGEKTDFILLSGIADSKEEIENIFEKYNTSDKVKNALEETRIYWKKQVNVDFHTQDPDFDSYMKWVSFQPFLRRLFGCSFLPHHDYGRGGRGWRDLWQDCLSLLLMNPQNVGTMIEKNYGGVRIDGTNATIIGDGDGNFIADRNGIARVWMDHALWPLITTSLYINQTGDIEILKKQVPYFKDAQTMRGTEIDTLWNDAYGNKQRTEDGQVYTGSVLEHILIQQLAAFYDVGVHNIYRLRGADWNDALDMAAENGESVAFTCAYAGNLHTLASILRLMESAGETSIPLSEEIEILLNDQTDMFDSVSEKKKILTEYAKSCRHNLSGRKKNFSLSTLAANLIQKSNWLTDHIRSQEWIDGKDNEEGWYNSYYDNHGEAVEGFHHEQVRMMLTGQVFSIMGNVATDAQIRKIVKSADHYLYRKEIGGYRLNTDFQELKFDMGRMFGFAYGEKENGAVFSHMAVMYANALYQRGFAKEGWKALRSLSDTALDFDTSHIYPGIPEYFCSDGRGMYHYLTGAASWYLFTMITEVFGVRGVFGNLLVHPKLLAEQFDEAGTASVSVTFAGKQFHVTYRNTDRKDYGSYHIAAADCDKTAIEIVEDSHIMISREFINNLSSDLHEITVTLA</sequence>
<dbReference type="InterPro" id="IPR037018">
    <property type="entry name" value="GH65_N"/>
</dbReference>
<dbReference type="Proteomes" id="UP000095431">
    <property type="component" value="Unassembled WGS sequence"/>
</dbReference>
<keyword evidence="1" id="KW-0328">Glycosyltransferase</keyword>
<gene>
    <name evidence="5" type="ORF">ERS852478_01210</name>
</gene>
<dbReference type="CDD" id="cd11749">
    <property type="entry name" value="GH94N_LBP_like"/>
    <property type="match status" value="1"/>
</dbReference>
<dbReference type="GO" id="GO:0016757">
    <property type="term" value="F:glycosyltransferase activity"/>
    <property type="evidence" value="ECO:0007669"/>
    <property type="project" value="UniProtKB-KW"/>
</dbReference>
<dbReference type="GO" id="GO:0005975">
    <property type="term" value="P:carbohydrate metabolic process"/>
    <property type="evidence" value="ECO:0007669"/>
    <property type="project" value="InterPro"/>
</dbReference>
<feature type="domain" description="Glycosyl hydrolase 94 supersandwich" evidence="3">
    <location>
        <begin position="118"/>
        <end position="305"/>
    </location>
</feature>
<evidence type="ECO:0000313" key="5">
    <source>
        <dbReference type="EMBL" id="CUN84119.1"/>
    </source>
</evidence>
<dbReference type="Gene3D" id="2.70.98.40">
    <property type="entry name" value="Glycoside hydrolase, family 65, N-terminal domain"/>
    <property type="match status" value="1"/>
</dbReference>
<dbReference type="SUPFAM" id="SSF48208">
    <property type="entry name" value="Six-hairpin glycosidases"/>
    <property type="match status" value="1"/>
</dbReference>
<accession>A0A174A8D2</accession>
<dbReference type="EMBL" id="CYZN01000006">
    <property type="protein sequence ID" value="CUN84119.1"/>
    <property type="molecule type" value="Genomic_DNA"/>
</dbReference>
<name>A0A174A8D2_9FIRM</name>
<evidence type="ECO:0000259" key="3">
    <source>
        <dbReference type="Pfam" id="PF06165"/>
    </source>
</evidence>
<dbReference type="Gene3D" id="1.50.10.10">
    <property type="match status" value="1"/>
</dbReference>
<evidence type="ECO:0000313" key="6">
    <source>
        <dbReference type="Proteomes" id="UP000095431"/>
    </source>
</evidence>
<dbReference type="InterPro" id="IPR052047">
    <property type="entry name" value="GH94_Enzymes"/>
</dbReference>
<organism evidence="5 6">
    <name type="scientific">Blautia wexlerae</name>
    <dbReference type="NCBI Taxonomy" id="418240"/>
    <lineage>
        <taxon>Bacteria</taxon>
        <taxon>Bacillati</taxon>
        <taxon>Bacillota</taxon>
        <taxon>Clostridia</taxon>
        <taxon>Lachnospirales</taxon>
        <taxon>Lachnospiraceae</taxon>
        <taxon>Blautia</taxon>
    </lineage>
</organism>
<dbReference type="InterPro" id="IPR012341">
    <property type="entry name" value="6hp_glycosidase-like_sf"/>
</dbReference>
<dbReference type="PANTHER" id="PTHR37469">
    <property type="entry name" value="CELLOBIONIC ACID PHOSPHORYLASE-RELATED"/>
    <property type="match status" value="1"/>
</dbReference>
<dbReference type="Pfam" id="PF06165">
    <property type="entry name" value="GH94_b-supersand"/>
    <property type="match status" value="1"/>
</dbReference>
<reference evidence="5 6" key="1">
    <citation type="submission" date="2015-09" db="EMBL/GenBank/DDBJ databases">
        <authorList>
            <consortium name="Pathogen Informatics"/>
        </authorList>
    </citation>
    <scope>NUCLEOTIDE SEQUENCE [LARGE SCALE GENOMIC DNA]</scope>
    <source>
        <strain evidence="5 6">2789STDY5834863</strain>
    </source>
</reference>
<dbReference type="Pfam" id="PF17167">
    <property type="entry name" value="Glyco_hydro_94"/>
    <property type="match status" value="2"/>
</dbReference>
<evidence type="ECO:0000256" key="1">
    <source>
        <dbReference type="ARBA" id="ARBA00022676"/>
    </source>
</evidence>
<keyword evidence="2" id="KW-0808">Transferase</keyword>
<evidence type="ECO:0000256" key="2">
    <source>
        <dbReference type="ARBA" id="ARBA00022679"/>
    </source>
</evidence>
<feature type="domain" description="Glycosyl hydrolase 94 catalytic" evidence="4">
    <location>
        <begin position="319"/>
        <end position="459"/>
    </location>
</feature>
<dbReference type="SUPFAM" id="SSF74650">
    <property type="entry name" value="Galactose mutarotase-like"/>
    <property type="match status" value="1"/>
</dbReference>
<protein>
    <submittedName>
        <fullName evidence="5">Cellobiose phosphorylase</fullName>
    </submittedName>
</protein>